<comment type="similarity">
    <text evidence="7">Belongs to the binding-protein-dependent transport system permease family.</text>
</comment>
<dbReference type="PANTHER" id="PTHR30151:SF0">
    <property type="entry name" value="ABC TRANSPORTER PERMEASE PROTEIN MJ0413-RELATED"/>
    <property type="match status" value="1"/>
</dbReference>
<dbReference type="InterPro" id="IPR000515">
    <property type="entry name" value="MetI-like"/>
</dbReference>
<comment type="subcellular location">
    <subcellularLocation>
        <location evidence="1 7">Cell membrane</location>
        <topology evidence="1 7">Multi-pass membrane protein</topology>
    </subcellularLocation>
</comment>
<gene>
    <name evidence="9" type="ORF">DAMNIGENAA_05060</name>
</gene>
<feature type="transmembrane region" description="Helical" evidence="7">
    <location>
        <begin position="259"/>
        <end position="277"/>
    </location>
</feature>
<evidence type="ECO:0000256" key="2">
    <source>
        <dbReference type="ARBA" id="ARBA00022448"/>
    </source>
</evidence>
<accession>A0A9W6D0J7</accession>
<dbReference type="InterPro" id="IPR035906">
    <property type="entry name" value="MetI-like_sf"/>
</dbReference>
<feature type="transmembrane region" description="Helical" evidence="7">
    <location>
        <begin position="166"/>
        <end position="185"/>
    </location>
</feature>
<keyword evidence="2 7" id="KW-0813">Transport</keyword>
<keyword evidence="3" id="KW-1003">Cell membrane</keyword>
<dbReference type="GO" id="GO:0055085">
    <property type="term" value="P:transmembrane transport"/>
    <property type="evidence" value="ECO:0007669"/>
    <property type="project" value="InterPro"/>
</dbReference>
<feature type="transmembrane region" description="Helical" evidence="7">
    <location>
        <begin position="107"/>
        <end position="129"/>
    </location>
</feature>
<dbReference type="PANTHER" id="PTHR30151">
    <property type="entry name" value="ALKANE SULFONATE ABC TRANSPORTER-RELATED, MEMBRANE SUBUNIT"/>
    <property type="match status" value="1"/>
</dbReference>
<evidence type="ECO:0000256" key="6">
    <source>
        <dbReference type="ARBA" id="ARBA00023136"/>
    </source>
</evidence>
<feature type="transmembrane region" description="Helical" evidence="7">
    <location>
        <begin position="44"/>
        <end position="64"/>
    </location>
</feature>
<keyword evidence="10" id="KW-1185">Reference proteome</keyword>
<feature type="domain" description="ABC transmembrane type-1" evidence="8">
    <location>
        <begin position="96"/>
        <end position="279"/>
    </location>
</feature>
<keyword evidence="4 7" id="KW-0812">Transmembrane</keyword>
<dbReference type="EMBL" id="BSDR01000001">
    <property type="protein sequence ID" value="GLI33073.1"/>
    <property type="molecule type" value="Genomic_DNA"/>
</dbReference>
<evidence type="ECO:0000256" key="5">
    <source>
        <dbReference type="ARBA" id="ARBA00022989"/>
    </source>
</evidence>
<dbReference type="AlphaFoldDB" id="A0A9W6D0J7"/>
<feature type="transmembrane region" description="Helical" evidence="7">
    <location>
        <begin position="206"/>
        <end position="227"/>
    </location>
</feature>
<evidence type="ECO:0000256" key="3">
    <source>
        <dbReference type="ARBA" id="ARBA00022475"/>
    </source>
</evidence>
<dbReference type="CDD" id="cd06261">
    <property type="entry name" value="TM_PBP2"/>
    <property type="match status" value="1"/>
</dbReference>
<evidence type="ECO:0000256" key="4">
    <source>
        <dbReference type="ARBA" id="ARBA00022692"/>
    </source>
</evidence>
<dbReference type="Pfam" id="PF00528">
    <property type="entry name" value="BPD_transp_1"/>
    <property type="match status" value="1"/>
</dbReference>
<evidence type="ECO:0000259" key="8">
    <source>
        <dbReference type="PROSITE" id="PS50928"/>
    </source>
</evidence>
<evidence type="ECO:0000313" key="10">
    <source>
        <dbReference type="Proteomes" id="UP001144372"/>
    </source>
</evidence>
<evidence type="ECO:0000313" key="9">
    <source>
        <dbReference type="EMBL" id="GLI33073.1"/>
    </source>
</evidence>
<dbReference type="PROSITE" id="PS50928">
    <property type="entry name" value="ABC_TM1"/>
    <property type="match status" value="1"/>
</dbReference>
<name>A0A9W6D0J7_9BACT</name>
<feature type="transmembrane region" description="Helical" evidence="7">
    <location>
        <begin position="141"/>
        <end position="160"/>
    </location>
</feature>
<dbReference type="GO" id="GO:0005886">
    <property type="term" value="C:plasma membrane"/>
    <property type="evidence" value="ECO:0007669"/>
    <property type="project" value="UniProtKB-SubCell"/>
</dbReference>
<evidence type="ECO:0000256" key="7">
    <source>
        <dbReference type="RuleBase" id="RU363032"/>
    </source>
</evidence>
<sequence length="299" mass="31995">MELFVLNLPYGKRKITLGIVAAMLTPGRTDVTKRNGGGRLVRPAYSLAAWVFGIGLWQIVAWVVTAARGVPFPTPLECALGLWNLLGGSPFLDHSIYHHVSVSLMRWMEGFCLGLSGGLVYALVAGWAPSLRNVTMPTVEVLQLIPGLAWIPVAILLFGLNHTATVALIALTAFPAVAIAGVMGVRSVDMRYVRAGRMCGAGPVTLFATVFLPGALPHILSGLRIALGAAWRVLVAAEMIVGSGDGLGYAVIQSRWTMDYVSAFVCIAIIAALGLGLERLVLTPLERRTVGCWEVRDEH</sequence>
<dbReference type="Proteomes" id="UP001144372">
    <property type="component" value="Unassembled WGS sequence"/>
</dbReference>
<reference evidence="9" key="1">
    <citation type="submission" date="2022-12" db="EMBL/GenBank/DDBJ databases">
        <title>Reference genome sequencing for broad-spectrum identification of bacterial and archaeal isolates by mass spectrometry.</title>
        <authorList>
            <person name="Sekiguchi Y."/>
            <person name="Tourlousse D.M."/>
        </authorList>
    </citation>
    <scope>NUCLEOTIDE SEQUENCE</scope>
    <source>
        <strain evidence="9">ASRB1</strain>
    </source>
</reference>
<protein>
    <recommendedName>
        <fullName evidence="8">ABC transmembrane type-1 domain-containing protein</fullName>
    </recommendedName>
</protein>
<evidence type="ECO:0000256" key="1">
    <source>
        <dbReference type="ARBA" id="ARBA00004651"/>
    </source>
</evidence>
<comment type="caution">
    <text evidence="9">The sequence shown here is derived from an EMBL/GenBank/DDBJ whole genome shotgun (WGS) entry which is preliminary data.</text>
</comment>
<organism evidence="9 10">
    <name type="scientific">Desulforhabdus amnigena</name>
    <dbReference type="NCBI Taxonomy" id="40218"/>
    <lineage>
        <taxon>Bacteria</taxon>
        <taxon>Pseudomonadati</taxon>
        <taxon>Thermodesulfobacteriota</taxon>
        <taxon>Syntrophobacteria</taxon>
        <taxon>Syntrophobacterales</taxon>
        <taxon>Syntrophobacteraceae</taxon>
        <taxon>Desulforhabdus</taxon>
    </lineage>
</organism>
<keyword evidence="6 7" id="KW-0472">Membrane</keyword>
<proteinExistence type="inferred from homology"/>
<dbReference type="Gene3D" id="1.10.3720.10">
    <property type="entry name" value="MetI-like"/>
    <property type="match status" value="1"/>
</dbReference>
<keyword evidence="5 7" id="KW-1133">Transmembrane helix</keyword>
<dbReference type="SUPFAM" id="SSF161098">
    <property type="entry name" value="MetI-like"/>
    <property type="match status" value="1"/>
</dbReference>